<reference evidence="6 7" key="1">
    <citation type="submission" date="2024-06" db="EMBL/GenBank/DDBJ databases">
        <title>Sorghum-associated microbial communities from plants grown in Nebraska, USA.</title>
        <authorList>
            <person name="Schachtman D."/>
        </authorList>
    </citation>
    <scope>NUCLEOTIDE SEQUENCE [LARGE SCALE GENOMIC DNA]</scope>
    <source>
        <strain evidence="6 7">1757</strain>
    </source>
</reference>
<protein>
    <submittedName>
        <fullName evidence="6">Flagellar hook-length control protein FliK</fullName>
    </submittedName>
</protein>
<dbReference type="PRINTS" id="PR01007">
    <property type="entry name" value="FLGHOOKFLIK"/>
</dbReference>
<dbReference type="InterPro" id="IPR038610">
    <property type="entry name" value="FliK-like_C_sf"/>
</dbReference>
<accession>A0ABV2Q0Q4</accession>
<evidence type="ECO:0000256" key="1">
    <source>
        <dbReference type="ARBA" id="ARBA00003944"/>
    </source>
</evidence>
<dbReference type="PANTHER" id="PTHR37533:SF2">
    <property type="entry name" value="FLAGELLAR HOOK-LENGTH CONTROL PROTEIN"/>
    <property type="match status" value="1"/>
</dbReference>
<dbReference type="Pfam" id="PF02120">
    <property type="entry name" value="Flg_hook"/>
    <property type="match status" value="1"/>
</dbReference>
<evidence type="ECO:0000256" key="2">
    <source>
        <dbReference type="ARBA" id="ARBA00009149"/>
    </source>
</evidence>
<dbReference type="EMBL" id="JBEPSD010000003">
    <property type="protein sequence ID" value="MET4570884.1"/>
    <property type="molecule type" value="Genomic_DNA"/>
</dbReference>
<dbReference type="InterPro" id="IPR052563">
    <property type="entry name" value="FliK"/>
</dbReference>
<comment type="function">
    <text evidence="1">Controls the length of the flagellar hook.</text>
</comment>
<evidence type="ECO:0000256" key="4">
    <source>
        <dbReference type="SAM" id="MobiDB-lite"/>
    </source>
</evidence>
<feature type="compositionally biased region" description="Pro residues" evidence="4">
    <location>
        <begin position="68"/>
        <end position="95"/>
    </location>
</feature>
<dbReference type="CDD" id="cd17470">
    <property type="entry name" value="T3SS_Flik_C"/>
    <property type="match status" value="1"/>
</dbReference>
<name>A0ABV2Q0Q4_9GAMM</name>
<dbReference type="InterPro" id="IPR021136">
    <property type="entry name" value="Flagellar_hook_control-like_C"/>
</dbReference>
<keyword evidence="6" id="KW-0966">Cell projection</keyword>
<dbReference type="Proteomes" id="UP001549251">
    <property type="component" value="Unassembled WGS sequence"/>
</dbReference>
<keyword evidence="3" id="KW-1005">Bacterial flagellum biogenesis</keyword>
<dbReference type="InterPro" id="IPR001635">
    <property type="entry name" value="Flag_hook_Flik"/>
</dbReference>
<keyword evidence="6" id="KW-0969">Cilium</keyword>
<organism evidence="6 7">
    <name type="scientific">Rhodanobacter soli</name>
    <dbReference type="NCBI Taxonomy" id="590609"/>
    <lineage>
        <taxon>Bacteria</taxon>
        <taxon>Pseudomonadati</taxon>
        <taxon>Pseudomonadota</taxon>
        <taxon>Gammaproteobacteria</taxon>
        <taxon>Lysobacterales</taxon>
        <taxon>Rhodanobacteraceae</taxon>
        <taxon>Rhodanobacter</taxon>
    </lineage>
</organism>
<dbReference type="Gene3D" id="3.30.750.140">
    <property type="match status" value="1"/>
</dbReference>
<keyword evidence="7" id="KW-1185">Reference proteome</keyword>
<feature type="compositionally biased region" description="Low complexity" evidence="4">
    <location>
        <begin position="1"/>
        <end position="24"/>
    </location>
</feature>
<feature type="domain" description="Flagellar hook-length control protein-like C-terminal" evidence="5">
    <location>
        <begin position="256"/>
        <end position="336"/>
    </location>
</feature>
<evidence type="ECO:0000259" key="5">
    <source>
        <dbReference type="Pfam" id="PF02120"/>
    </source>
</evidence>
<sequence>MTASAPVTASSVAATAGSRPAAAAETRDGAGTPGGFDSQLHAARQRHDARSTNDASNDQDDRRHLPTAQPPLKPPADSAPPADPGVVPASPPAPPATAQAAEAVMPVAGEPADKADKSEPDDQPASAMAGAMLALLGSSVAGLPPVAGGAAAVAGALAQAGKTVASDARAAAMLQLGAAGSAAAAPVNTMPVAASMLAMAHAVLPASTAADKDSSEGRGLAAALPAPAAATAPVAAHQLQLPSPPGSQSFAQDLGQQVAWLGGQNIKQARIRLHPEELGSLDVSVSVTQGRVDVVFSAQHPAAVSAVQQSLPQLDQMLARHGLSLGHTEVGQHDRGDRRGHAGDGGMAAVDEIGDVHGGLPVSLGKVGLLDAFA</sequence>
<evidence type="ECO:0000256" key="3">
    <source>
        <dbReference type="ARBA" id="ARBA00022795"/>
    </source>
</evidence>
<comment type="caution">
    <text evidence="6">The sequence shown here is derived from an EMBL/GenBank/DDBJ whole genome shotgun (WGS) entry which is preliminary data.</text>
</comment>
<keyword evidence="6" id="KW-0282">Flagellum</keyword>
<dbReference type="RefSeq" id="WP_354552607.1">
    <property type="nucleotide sequence ID" value="NZ_JBEPSD010000003.1"/>
</dbReference>
<gene>
    <name evidence="6" type="ORF">ABIE04_003263</name>
</gene>
<evidence type="ECO:0000313" key="7">
    <source>
        <dbReference type="Proteomes" id="UP001549251"/>
    </source>
</evidence>
<proteinExistence type="inferred from homology"/>
<comment type="similarity">
    <text evidence="2">Belongs to the FliK family.</text>
</comment>
<evidence type="ECO:0000313" key="6">
    <source>
        <dbReference type="EMBL" id="MET4570884.1"/>
    </source>
</evidence>
<feature type="region of interest" description="Disordered" evidence="4">
    <location>
        <begin position="1"/>
        <end position="101"/>
    </location>
</feature>
<dbReference type="PANTHER" id="PTHR37533">
    <property type="entry name" value="FLAGELLAR HOOK-LENGTH CONTROL PROTEIN"/>
    <property type="match status" value="1"/>
</dbReference>